<sequence length="259" mass="30573">MEKDFEIFLSYYTRTGLDYAEELKKALRDNGWKAFLAHHNILPGEHWKDIIFNYVLPHIKYFILLYTPGAETRKWTREEYKYAKRLGKTIIACVYMPVGESVGNILTRIEPAFPGISEKQVIEWRDKSELNSKVILTLERYQKRRLVIGHLSQTRDVIQPKGNSQNYHVDHQDITLLVEMAILEAKANKKMELVKTLQKLHLYTTIHRTKMEALIDYLKIYIREDLQISPEFIRELEIVLHEVVLERESSTQKRSGVKE</sequence>
<organism evidence="2 3">
    <name type="scientific">Thermococcus gammatolerans (strain DSM 15229 / JCM 11827 / EJ3)</name>
    <dbReference type="NCBI Taxonomy" id="593117"/>
    <lineage>
        <taxon>Archaea</taxon>
        <taxon>Methanobacteriati</taxon>
        <taxon>Methanobacteriota</taxon>
        <taxon>Thermococci</taxon>
        <taxon>Thermococcales</taxon>
        <taxon>Thermococcaceae</taxon>
        <taxon>Thermococcus</taxon>
    </lineage>
</organism>
<evidence type="ECO:0000259" key="1">
    <source>
        <dbReference type="PROSITE" id="PS50104"/>
    </source>
</evidence>
<feature type="domain" description="TIR" evidence="1">
    <location>
        <begin position="3"/>
        <end position="142"/>
    </location>
</feature>
<dbReference type="eggNOG" id="arCOG09612">
    <property type="taxonomic scope" value="Archaea"/>
</dbReference>
<dbReference type="GeneID" id="7988033"/>
<dbReference type="SUPFAM" id="SSF52200">
    <property type="entry name" value="Toll/Interleukin receptor TIR domain"/>
    <property type="match status" value="1"/>
</dbReference>
<dbReference type="PROSITE" id="PS50104">
    <property type="entry name" value="TIR"/>
    <property type="match status" value="1"/>
</dbReference>
<dbReference type="InterPro" id="IPR035897">
    <property type="entry name" value="Toll_tir_struct_dom_sf"/>
</dbReference>
<name>C5A5G6_THEGJ</name>
<dbReference type="KEGG" id="tga:TGAM_0976"/>
<dbReference type="AlphaFoldDB" id="C5A5G6"/>
<dbReference type="RefSeq" id="WP_015858592.1">
    <property type="nucleotide sequence ID" value="NC_012804.1"/>
</dbReference>
<dbReference type="InterPro" id="IPR000157">
    <property type="entry name" value="TIR_dom"/>
</dbReference>
<dbReference type="EMBL" id="CP001398">
    <property type="protein sequence ID" value="ACS33478.1"/>
    <property type="molecule type" value="Genomic_DNA"/>
</dbReference>
<dbReference type="Pfam" id="PF13676">
    <property type="entry name" value="TIR_2"/>
    <property type="match status" value="1"/>
</dbReference>
<protein>
    <recommendedName>
        <fullName evidence="1">TIR domain-containing protein</fullName>
    </recommendedName>
</protein>
<dbReference type="Proteomes" id="UP000001488">
    <property type="component" value="Chromosome"/>
</dbReference>
<dbReference type="HOGENOM" id="CLU_1072078_0_0_2"/>
<gene>
    <name evidence="2" type="ordered locus">TGAM_0976</name>
</gene>
<keyword evidence="3" id="KW-1185">Reference proteome</keyword>
<proteinExistence type="predicted"/>
<dbReference type="PaxDb" id="593117-TGAM_0976"/>
<reference evidence="2 3" key="1">
    <citation type="journal article" date="2007" name="Genome Biol.">
        <title>Genome analysis and genome-wide proteomics of Thermococcus gammatolerans, the most radioresistant organism known amongst the Archaea.</title>
        <authorList>
            <person name="Zivanovic Y."/>
            <person name="Armengaud J."/>
            <person name="Lagorce A."/>
            <person name="Leplat C."/>
            <person name="Guerin P."/>
            <person name="Dutertre M."/>
            <person name="Anthouard V."/>
            <person name="Forterre P."/>
            <person name="Wincker P."/>
            <person name="Confalonieri F."/>
        </authorList>
    </citation>
    <scope>NUCLEOTIDE SEQUENCE [LARGE SCALE GENOMIC DNA]</scope>
    <source>
        <strain evidence="3">DSM 15229 / JCM 11827 / EJ3</strain>
    </source>
</reference>
<evidence type="ECO:0000313" key="3">
    <source>
        <dbReference type="Proteomes" id="UP000001488"/>
    </source>
</evidence>
<accession>C5A5G6</accession>
<evidence type="ECO:0000313" key="2">
    <source>
        <dbReference type="EMBL" id="ACS33478.1"/>
    </source>
</evidence>
<dbReference type="Gene3D" id="3.40.50.10140">
    <property type="entry name" value="Toll/interleukin-1 receptor homology (TIR) domain"/>
    <property type="match status" value="1"/>
</dbReference>
<dbReference type="STRING" id="593117.TGAM_0976"/>
<dbReference type="GO" id="GO:0007165">
    <property type="term" value="P:signal transduction"/>
    <property type="evidence" value="ECO:0007669"/>
    <property type="project" value="InterPro"/>
</dbReference>